<feature type="transmembrane region" description="Helical" evidence="1">
    <location>
        <begin position="93"/>
        <end position="117"/>
    </location>
</feature>
<name>A0ABD3TSI6_9LAMI</name>
<evidence type="ECO:0000256" key="1">
    <source>
        <dbReference type="SAM" id="Phobius"/>
    </source>
</evidence>
<dbReference type="EMBL" id="JBJXBP010000003">
    <property type="protein sequence ID" value="KAL3839257.1"/>
    <property type="molecule type" value="Genomic_DNA"/>
</dbReference>
<keyword evidence="1" id="KW-0812">Transmembrane</keyword>
<keyword evidence="3" id="KW-1185">Reference proteome</keyword>
<gene>
    <name evidence="2" type="ORF">ACJIZ3_023848</name>
</gene>
<evidence type="ECO:0000313" key="3">
    <source>
        <dbReference type="Proteomes" id="UP001634393"/>
    </source>
</evidence>
<dbReference type="Proteomes" id="UP001634393">
    <property type="component" value="Unassembled WGS sequence"/>
</dbReference>
<feature type="transmembrane region" description="Helical" evidence="1">
    <location>
        <begin position="20"/>
        <end position="36"/>
    </location>
</feature>
<protein>
    <submittedName>
        <fullName evidence="2">Uncharacterized protein</fullName>
    </submittedName>
</protein>
<comment type="caution">
    <text evidence="2">The sequence shown here is derived from an EMBL/GenBank/DDBJ whole genome shotgun (WGS) entry which is preliminary data.</text>
</comment>
<keyword evidence="1" id="KW-0472">Membrane</keyword>
<evidence type="ECO:0000313" key="2">
    <source>
        <dbReference type="EMBL" id="KAL3839257.1"/>
    </source>
</evidence>
<proteinExistence type="predicted"/>
<dbReference type="AlphaFoldDB" id="A0ABD3TSI6"/>
<keyword evidence="1" id="KW-1133">Transmembrane helix</keyword>
<sequence length="135" mass="15832">MNSKKHIALSSPTLKEKKSMYVNFICIFFLFLRCKMCNYGETWLFKTPFRLPRYSFMFNCVADFSLLSDYMYLLQIKTNKLFLNNLDLVIVKFIKLLVVYCCKTCFYFSGSFLVNVLGTLTNIIKVHASLTNSYV</sequence>
<feature type="transmembrane region" description="Helical" evidence="1">
    <location>
        <begin position="56"/>
        <end position="73"/>
    </location>
</feature>
<organism evidence="2 3">
    <name type="scientific">Penstemon smallii</name>
    <dbReference type="NCBI Taxonomy" id="265156"/>
    <lineage>
        <taxon>Eukaryota</taxon>
        <taxon>Viridiplantae</taxon>
        <taxon>Streptophyta</taxon>
        <taxon>Embryophyta</taxon>
        <taxon>Tracheophyta</taxon>
        <taxon>Spermatophyta</taxon>
        <taxon>Magnoliopsida</taxon>
        <taxon>eudicotyledons</taxon>
        <taxon>Gunneridae</taxon>
        <taxon>Pentapetalae</taxon>
        <taxon>asterids</taxon>
        <taxon>lamiids</taxon>
        <taxon>Lamiales</taxon>
        <taxon>Plantaginaceae</taxon>
        <taxon>Cheloneae</taxon>
        <taxon>Penstemon</taxon>
    </lineage>
</organism>
<accession>A0ABD3TSI6</accession>
<reference evidence="2 3" key="1">
    <citation type="submission" date="2024-12" db="EMBL/GenBank/DDBJ databases">
        <title>The unique morphological basis and parallel evolutionary history of personate flowers in Penstemon.</title>
        <authorList>
            <person name="Depatie T.H."/>
            <person name="Wessinger C.A."/>
        </authorList>
    </citation>
    <scope>NUCLEOTIDE SEQUENCE [LARGE SCALE GENOMIC DNA]</scope>
    <source>
        <strain evidence="2">WTNN_2</strain>
        <tissue evidence="2">Leaf</tissue>
    </source>
</reference>